<comment type="subcellular location">
    <subcellularLocation>
        <location evidence="1 7">Nucleus</location>
        <location evidence="1 7">Nucleolus</location>
    </subcellularLocation>
</comment>
<feature type="compositionally biased region" description="Basic and acidic residues" evidence="8">
    <location>
        <begin position="191"/>
        <end position="201"/>
    </location>
</feature>
<dbReference type="GO" id="GO:0006364">
    <property type="term" value="P:rRNA processing"/>
    <property type="evidence" value="ECO:0007669"/>
    <property type="project" value="UniProtKB-KW"/>
</dbReference>
<feature type="compositionally biased region" description="Acidic residues" evidence="8">
    <location>
        <begin position="125"/>
        <end position="170"/>
    </location>
</feature>
<keyword evidence="4 7" id="KW-0539">Nucleus</keyword>
<keyword evidence="3 7" id="KW-0698">rRNA processing</keyword>
<dbReference type="PIRSF" id="PIRSF017300">
    <property type="entry name" value="snoRNP_Mpp10"/>
    <property type="match status" value="1"/>
</dbReference>
<evidence type="ECO:0000256" key="8">
    <source>
        <dbReference type="SAM" id="MobiDB-lite"/>
    </source>
</evidence>
<reference evidence="9" key="1">
    <citation type="submission" date="2021-01" db="EMBL/GenBank/DDBJ databases">
        <authorList>
            <person name="Corre E."/>
            <person name="Pelletier E."/>
            <person name="Niang G."/>
            <person name="Scheremetjew M."/>
            <person name="Finn R."/>
            <person name="Kale V."/>
            <person name="Holt S."/>
            <person name="Cochrane G."/>
            <person name="Meng A."/>
            <person name="Brown T."/>
            <person name="Cohen L."/>
        </authorList>
    </citation>
    <scope>NUCLEOTIDE SEQUENCE</scope>
    <source>
        <strain evidence="9">CCMP1381</strain>
    </source>
</reference>
<feature type="compositionally biased region" description="Basic residues" evidence="8">
    <location>
        <begin position="258"/>
        <end position="270"/>
    </location>
</feature>
<proteinExistence type="inferred from homology"/>
<evidence type="ECO:0000256" key="3">
    <source>
        <dbReference type="ARBA" id="ARBA00022552"/>
    </source>
</evidence>
<evidence type="ECO:0000256" key="5">
    <source>
        <dbReference type="ARBA" id="ARBA00023274"/>
    </source>
</evidence>
<dbReference type="GO" id="GO:0032040">
    <property type="term" value="C:small-subunit processome"/>
    <property type="evidence" value="ECO:0007669"/>
    <property type="project" value="TreeGrafter"/>
</dbReference>
<feature type="compositionally biased region" description="Basic and acidic residues" evidence="8">
    <location>
        <begin position="527"/>
        <end position="541"/>
    </location>
</feature>
<feature type="region of interest" description="Disordered" evidence="8">
    <location>
        <begin position="113"/>
        <end position="334"/>
    </location>
</feature>
<feature type="compositionally biased region" description="Acidic residues" evidence="8">
    <location>
        <begin position="284"/>
        <end position="309"/>
    </location>
</feature>
<keyword evidence="5 7" id="KW-0687">Ribonucleoprotein</keyword>
<dbReference type="PANTHER" id="PTHR17039:SF0">
    <property type="entry name" value="U3 SMALL NUCLEOLAR RIBONUCLEOPROTEIN PROTEIN MPP10"/>
    <property type="match status" value="1"/>
</dbReference>
<evidence type="ECO:0000256" key="7">
    <source>
        <dbReference type="PIRNR" id="PIRNR017300"/>
    </source>
</evidence>
<dbReference type="InterPro" id="IPR012173">
    <property type="entry name" value="Mpp10"/>
</dbReference>
<evidence type="ECO:0000256" key="4">
    <source>
        <dbReference type="ARBA" id="ARBA00023242"/>
    </source>
</evidence>
<accession>A0A7S2D7G9</accession>
<gene>
    <name evidence="9" type="ORF">DSPE1174_LOCUS19792</name>
</gene>
<sequence length="650" mass="72929">MTTMKTDWLLSSTEVIDRIAEDPTLLLDVDKHDKLVVNLRDSLKRIFDGAIACEADGIKPLAEDLPELYVEGLDPESIWQEMQLREKALSRWTRGTLHSLLGAHGERVDQFQIFKESPQGMPRSDEEEEEEMSSEEDEEEVSDDELEEEEVSGDEEEEEASGEEDEEEAEPVPIASDGFFDWNDMESFANELDKEHEEGRDGQFAVGNDSEGDLDEADRFDDEDFEDMEENDIAAQMRYDDFFDAPTGPLEPSATSSKKAKKTTKKKKKGSGPPADKEVRFMEPDEEEEMEGRDGGSDEEEEDEEETGEGMEAGSSIAKKKLTKHEKRQEKLQARLRDLEAANLEPRQWDLNGEVAGQGRPENSLLALDAEWERVRRPPPTAAIERTESLEEMIKKRISEEAWDDVTPKLPPKPLTSDEVVVPEVSQEKSKIGLGEEYAQHYLSQAKGVKRDDGNDEKREAARALFAKVCRKLDALSNFTFAPHPKVPDAKITPAVAAISMEEATPIGVSANDAQAPEEVYGKKHGRDGLVRAEGEMDHADRRRARQASKAKRRKARREKDAAEAIAARINPGLGNPYEKRKLTEHLRSNTNVKTGDQVQMDDKGSSHTKSTQFFAKLQDESQSNGGGKLKRRKLKEDQEPVGSGATFKL</sequence>
<dbReference type="EMBL" id="HBGS01038236">
    <property type="protein sequence ID" value="CAD9446376.1"/>
    <property type="molecule type" value="Transcribed_RNA"/>
</dbReference>
<dbReference type="GO" id="GO:0034457">
    <property type="term" value="C:Mpp10 complex"/>
    <property type="evidence" value="ECO:0007669"/>
    <property type="project" value="UniProtKB-UniRule"/>
</dbReference>
<feature type="compositionally biased region" description="Polar residues" evidence="8">
    <location>
        <begin position="589"/>
        <end position="598"/>
    </location>
</feature>
<feature type="compositionally biased region" description="Basic residues" evidence="8">
    <location>
        <begin position="542"/>
        <end position="557"/>
    </location>
</feature>
<dbReference type="AlphaFoldDB" id="A0A7S2D7G9"/>
<evidence type="ECO:0000256" key="2">
    <source>
        <dbReference type="ARBA" id="ARBA00022517"/>
    </source>
</evidence>
<protein>
    <recommendedName>
        <fullName evidence="7">U3 small nucleolar ribonucleoprotein protein MPP10</fullName>
    </recommendedName>
</protein>
<dbReference type="PANTHER" id="PTHR17039">
    <property type="entry name" value="U3 SMALL NUCLEOLAR RIBONUCLEOPROTEIN PROTEIN MPP10"/>
    <property type="match status" value="1"/>
</dbReference>
<evidence type="ECO:0000256" key="1">
    <source>
        <dbReference type="ARBA" id="ARBA00004604"/>
    </source>
</evidence>
<dbReference type="GO" id="GO:0005732">
    <property type="term" value="C:sno(s)RNA-containing ribonucleoprotein complex"/>
    <property type="evidence" value="ECO:0007669"/>
    <property type="project" value="UniProtKB-UniRule"/>
</dbReference>
<name>A0A7S2D7G9_9STRA</name>
<feature type="compositionally biased region" description="Acidic residues" evidence="8">
    <location>
        <begin position="210"/>
        <end position="232"/>
    </location>
</feature>
<feature type="region of interest" description="Disordered" evidence="8">
    <location>
        <begin position="509"/>
        <end position="650"/>
    </location>
</feature>
<feature type="compositionally biased region" description="Basic and acidic residues" evidence="8">
    <location>
        <begin position="578"/>
        <end position="588"/>
    </location>
</feature>
<dbReference type="Pfam" id="PF04006">
    <property type="entry name" value="Mpp10"/>
    <property type="match status" value="1"/>
</dbReference>
<keyword evidence="2 7" id="KW-0690">Ribosome biogenesis</keyword>
<comment type="similarity">
    <text evidence="6 7">Belongs to the MPP10 family.</text>
</comment>
<organism evidence="9">
    <name type="scientific">Octactis speculum</name>
    <dbReference type="NCBI Taxonomy" id="3111310"/>
    <lineage>
        <taxon>Eukaryota</taxon>
        <taxon>Sar</taxon>
        <taxon>Stramenopiles</taxon>
        <taxon>Ochrophyta</taxon>
        <taxon>Dictyochophyceae</taxon>
        <taxon>Dictyochales</taxon>
        <taxon>Dictyochaceae</taxon>
        <taxon>Octactis</taxon>
    </lineage>
</organism>
<comment type="function">
    <text evidence="7">Involved in nucleolar processing of pre-18S ribosomal RNA.</text>
</comment>
<evidence type="ECO:0000313" key="9">
    <source>
        <dbReference type="EMBL" id="CAD9446376.1"/>
    </source>
</evidence>
<evidence type="ECO:0000256" key="6">
    <source>
        <dbReference type="ARBA" id="ARBA00029455"/>
    </source>
</evidence>